<dbReference type="InterPro" id="IPR016181">
    <property type="entry name" value="Acyl_CoA_acyltransferase"/>
</dbReference>
<reference evidence="2 3" key="1">
    <citation type="submission" date="2018-12" db="EMBL/GenBank/DDBJ databases">
        <title>Draft genome sequence of Xylaria grammica IHI A82.</title>
        <authorList>
            <person name="Buettner E."/>
            <person name="Kellner H."/>
        </authorList>
    </citation>
    <scope>NUCLEOTIDE SEQUENCE [LARGE SCALE GENOMIC DNA]</scope>
    <source>
        <strain evidence="2 3">IHI A82</strain>
    </source>
</reference>
<organism evidence="2 3">
    <name type="scientific">Xylaria grammica</name>
    <dbReference type="NCBI Taxonomy" id="363999"/>
    <lineage>
        <taxon>Eukaryota</taxon>
        <taxon>Fungi</taxon>
        <taxon>Dikarya</taxon>
        <taxon>Ascomycota</taxon>
        <taxon>Pezizomycotina</taxon>
        <taxon>Sordariomycetes</taxon>
        <taxon>Xylariomycetidae</taxon>
        <taxon>Xylariales</taxon>
        <taxon>Xylariaceae</taxon>
        <taxon>Xylaria</taxon>
    </lineage>
</organism>
<dbReference type="SUPFAM" id="SSF55729">
    <property type="entry name" value="Acyl-CoA N-acyltransferases (Nat)"/>
    <property type="match status" value="1"/>
</dbReference>
<dbReference type="Pfam" id="PF13673">
    <property type="entry name" value="Acetyltransf_10"/>
    <property type="match status" value="1"/>
</dbReference>
<evidence type="ECO:0000259" key="1">
    <source>
        <dbReference type="PROSITE" id="PS51186"/>
    </source>
</evidence>
<evidence type="ECO:0000313" key="2">
    <source>
        <dbReference type="EMBL" id="RWA06279.1"/>
    </source>
</evidence>
<accession>A0A439CVR9</accession>
<proteinExistence type="predicted"/>
<protein>
    <recommendedName>
        <fullName evidence="1">N-acetyltransferase domain-containing protein</fullName>
    </recommendedName>
</protein>
<name>A0A439CVR9_9PEZI</name>
<dbReference type="CDD" id="cd04301">
    <property type="entry name" value="NAT_SF"/>
    <property type="match status" value="1"/>
</dbReference>
<evidence type="ECO:0000313" key="3">
    <source>
        <dbReference type="Proteomes" id="UP000286045"/>
    </source>
</evidence>
<keyword evidence="3" id="KW-1185">Reference proteome</keyword>
<comment type="caution">
    <text evidence="2">The sequence shown here is derived from an EMBL/GenBank/DDBJ whole genome shotgun (WGS) entry which is preliminary data.</text>
</comment>
<dbReference type="GO" id="GO:0016747">
    <property type="term" value="F:acyltransferase activity, transferring groups other than amino-acyl groups"/>
    <property type="evidence" value="ECO:0007669"/>
    <property type="project" value="InterPro"/>
</dbReference>
<dbReference type="AlphaFoldDB" id="A0A439CVR9"/>
<dbReference type="InterPro" id="IPR052523">
    <property type="entry name" value="Trichothecene_AcTrans"/>
</dbReference>
<dbReference type="PANTHER" id="PTHR42791:SF2">
    <property type="entry name" value="N-ACETYLTRANSFERASE DOMAIN-CONTAINING PROTEIN"/>
    <property type="match status" value="1"/>
</dbReference>
<dbReference type="InterPro" id="IPR000182">
    <property type="entry name" value="GNAT_dom"/>
</dbReference>
<dbReference type="PANTHER" id="PTHR42791">
    <property type="entry name" value="GNAT FAMILY ACETYLTRANSFERASE"/>
    <property type="match status" value="1"/>
</dbReference>
<sequence>MALPFTPPASMDPSFAILRPTEADIETLAEVYFDAFATDPGNTFWWSSDREAMREWLRERIRKKMADRDVRHYHIVDNHNNDIVAFARWDIPKGYEAQFGRWIGGDGALDVSHVMRRDSTEAPDMATGTTAPVEEAEPAATKTMEGPRGADPELCRQFFIILSGLSKKWDAEGMLGLSLLATSPKYHRRGAAKALLLPMLAIADAAGLRSYLEATPGGRPVYEKLGFRTVEVKEFDLEALTHGKMKGTYKLSIMIREPQPLERDREG</sequence>
<feature type="domain" description="N-acetyltransferase" evidence="1">
    <location>
        <begin position="15"/>
        <end position="247"/>
    </location>
</feature>
<gene>
    <name evidence="2" type="ORF">EKO27_g8832</name>
</gene>
<dbReference type="Gene3D" id="3.40.630.30">
    <property type="match status" value="1"/>
</dbReference>
<dbReference type="Proteomes" id="UP000286045">
    <property type="component" value="Unassembled WGS sequence"/>
</dbReference>
<dbReference type="EMBL" id="RYZI01000350">
    <property type="protein sequence ID" value="RWA06279.1"/>
    <property type="molecule type" value="Genomic_DNA"/>
</dbReference>
<dbReference type="PROSITE" id="PS51186">
    <property type="entry name" value="GNAT"/>
    <property type="match status" value="1"/>
</dbReference>